<comment type="similarity">
    <text evidence="3">Belongs to the class-IV pyridoxal-phosphate-dependent aminotransferase family.</text>
</comment>
<feature type="region of interest" description="Disordered" evidence="12">
    <location>
        <begin position="13"/>
        <end position="37"/>
    </location>
</feature>
<evidence type="ECO:0000256" key="1">
    <source>
        <dbReference type="ARBA" id="ARBA00001933"/>
    </source>
</evidence>
<evidence type="ECO:0000256" key="11">
    <source>
        <dbReference type="RuleBase" id="RU004516"/>
    </source>
</evidence>
<organism evidence="16 17">
    <name type="scientific">Perkinsus olseni</name>
    <name type="common">Perkinsus atlanticus</name>
    <dbReference type="NCBI Taxonomy" id="32597"/>
    <lineage>
        <taxon>Eukaryota</taxon>
        <taxon>Sar</taxon>
        <taxon>Alveolata</taxon>
        <taxon>Perkinsozoa</taxon>
        <taxon>Perkinsea</taxon>
        <taxon>Perkinsida</taxon>
        <taxon>Perkinsidae</taxon>
        <taxon>Perkinsus</taxon>
    </lineage>
</organism>
<evidence type="ECO:0000256" key="9">
    <source>
        <dbReference type="ARBA" id="ARBA00022989"/>
    </source>
</evidence>
<keyword evidence="8 11" id="KW-0663">Pyridoxal phosphate</keyword>
<comment type="cofactor">
    <cofactor evidence="1 11">
        <name>pyridoxal 5'-phosphate</name>
        <dbReference type="ChEBI" id="CHEBI:597326"/>
    </cofactor>
</comment>
<feature type="transmembrane region" description="Helical" evidence="13">
    <location>
        <begin position="598"/>
        <end position="616"/>
    </location>
</feature>
<dbReference type="InterPro" id="IPR039421">
    <property type="entry name" value="Type_1_exporter"/>
</dbReference>
<evidence type="ECO:0000313" key="17">
    <source>
        <dbReference type="Proteomes" id="UP000570595"/>
    </source>
</evidence>
<evidence type="ECO:0000256" key="12">
    <source>
        <dbReference type="SAM" id="MobiDB-lite"/>
    </source>
</evidence>
<dbReference type="InterPro" id="IPR027417">
    <property type="entry name" value="P-loop_NTPase"/>
</dbReference>
<dbReference type="InterPro" id="IPR043132">
    <property type="entry name" value="BCAT-like_C"/>
</dbReference>
<evidence type="ECO:0000256" key="10">
    <source>
        <dbReference type="ARBA" id="ARBA00023136"/>
    </source>
</evidence>
<dbReference type="GO" id="GO:0016887">
    <property type="term" value="F:ATP hydrolysis activity"/>
    <property type="evidence" value="ECO:0007669"/>
    <property type="project" value="InterPro"/>
</dbReference>
<comment type="subcellular location">
    <subcellularLocation>
        <location evidence="2">Mitochondrion inner membrane</location>
        <topology evidence="2">Multi-pass membrane protein</topology>
    </subcellularLocation>
</comment>
<dbReference type="SUPFAM" id="SSF52540">
    <property type="entry name" value="P-loop containing nucleoside triphosphate hydrolases"/>
    <property type="match status" value="1"/>
</dbReference>
<dbReference type="Pfam" id="PF00005">
    <property type="entry name" value="ABC_tran"/>
    <property type="match status" value="1"/>
</dbReference>
<evidence type="ECO:0000256" key="4">
    <source>
        <dbReference type="ARBA" id="ARBA00022448"/>
    </source>
</evidence>
<dbReference type="AlphaFoldDB" id="A0A7J6L9Y5"/>
<dbReference type="EMBL" id="JABAHT010000436">
    <property type="protein sequence ID" value="KAF4655956.1"/>
    <property type="molecule type" value="Genomic_DNA"/>
</dbReference>
<feature type="domain" description="ABC transporter" evidence="14">
    <location>
        <begin position="805"/>
        <end position="1042"/>
    </location>
</feature>
<dbReference type="InterPro" id="IPR001544">
    <property type="entry name" value="Aminotrans_IV"/>
</dbReference>
<dbReference type="SUPFAM" id="SSF56752">
    <property type="entry name" value="D-aminoacid aminotransferase-like PLP-dependent enzymes"/>
    <property type="match status" value="1"/>
</dbReference>
<dbReference type="InterPro" id="IPR018300">
    <property type="entry name" value="Aminotrans_IV_CS"/>
</dbReference>
<keyword evidence="5 13" id="KW-0812">Transmembrane</keyword>
<keyword evidence="4" id="KW-0813">Transport</keyword>
<feature type="transmembrane region" description="Helical" evidence="13">
    <location>
        <begin position="427"/>
        <end position="450"/>
    </location>
</feature>
<evidence type="ECO:0000256" key="2">
    <source>
        <dbReference type="ARBA" id="ARBA00004448"/>
    </source>
</evidence>
<dbReference type="FunFam" id="1.20.1560.10:FF:000058">
    <property type="entry name" value="ABC transporter B family member 25"/>
    <property type="match status" value="1"/>
</dbReference>
<dbReference type="PROSITE" id="PS50893">
    <property type="entry name" value="ABC_TRANSPORTER_2"/>
    <property type="match status" value="1"/>
</dbReference>
<protein>
    <recommendedName>
        <fullName evidence="18">Branched-chain-amino-acid aminotransferase</fullName>
    </recommendedName>
</protein>
<evidence type="ECO:0000256" key="6">
    <source>
        <dbReference type="ARBA" id="ARBA00022741"/>
    </source>
</evidence>
<keyword evidence="10 13" id="KW-0472">Membrane</keyword>
<dbReference type="InterPro" id="IPR003439">
    <property type="entry name" value="ABC_transporter-like_ATP-bd"/>
</dbReference>
<dbReference type="InterPro" id="IPR011527">
    <property type="entry name" value="ABC1_TM_dom"/>
</dbReference>
<dbReference type="CDD" id="cd03249">
    <property type="entry name" value="ABC_MTABC3_MDL1_MDL2"/>
    <property type="match status" value="1"/>
</dbReference>
<dbReference type="GO" id="GO:0090374">
    <property type="term" value="P:oligopeptide export from mitochondrion"/>
    <property type="evidence" value="ECO:0007669"/>
    <property type="project" value="TreeGrafter"/>
</dbReference>
<dbReference type="PROSITE" id="PS00211">
    <property type="entry name" value="ABC_TRANSPORTER_1"/>
    <property type="match status" value="1"/>
</dbReference>
<dbReference type="InterPro" id="IPR036038">
    <property type="entry name" value="Aminotransferase-like"/>
</dbReference>
<dbReference type="Gene3D" id="1.20.1560.10">
    <property type="entry name" value="ABC transporter type 1, transmembrane domain"/>
    <property type="match status" value="1"/>
</dbReference>
<dbReference type="Gene3D" id="3.30.470.10">
    <property type="match status" value="1"/>
</dbReference>
<feature type="transmembrane region" description="Helical" evidence="13">
    <location>
        <begin position="737"/>
        <end position="756"/>
    </location>
</feature>
<dbReference type="PANTHER" id="PTHR43394">
    <property type="entry name" value="ATP-DEPENDENT PERMEASE MDL1, MITOCHONDRIAL"/>
    <property type="match status" value="1"/>
</dbReference>
<dbReference type="Pfam" id="PF01063">
    <property type="entry name" value="Aminotran_4"/>
    <property type="match status" value="1"/>
</dbReference>
<evidence type="ECO:0000256" key="3">
    <source>
        <dbReference type="ARBA" id="ARBA00009320"/>
    </source>
</evidence>
<dbReference type="PROSITE" id="PS00770">
    <property type="entry name" value="AA_TRANSFER_CLASS_4"/>
    <property type="match status" value="1"/>
</dbReference>
<dbReference type="SUPFAM" id="SSF90123">
    <property type="entry name" value="ABC transporter transmembrane region"/>
    <property type="match status" value="1"/>
</dbReference>
<evidence type="ECO:0000313" key="16">
    <source>
        <dbReference type="EMBL" id="KAF4655956.1"/>
    </source>
</evidence>
<dbReference type="PANTHER" id="PTHR43394:SF1">
    <property type="entry name" value="ATP-BINDING CASSETTE SUB-FAMILY B MEMBER 10, MITOCHONDRIAL"/>
    <property type="match status" value="1"/>
</dbReference>
<comment type="caution">
    <text evidence="16">The sequence shown here is derived from an EMBL/GenBank/DDBJ whole genome shotgun (WGS) entry which is preliminary data.</text>
</comment>
<feature type="compositionally biased region" description="Low complexity" evidence="12">
    <location>
        <begin position="13"/>
        <end position="28"/>
    </location>
</feature>
<feature type="transmembrane region" description="Helical" evidence="13">
    <location>
        <begin position="700"/>
        <end position="725"/>
    </location>
</feature>
<gene>
    <name evidence="16" type="ORF">FOZ61_007262</name>
</gene>
<accession>A0A7J6L9Y5</accession>
<evidence type="ECO:0000256" key="7">
    <source>
        <dbReference type="ARBA" id="ARBA00022840"/>
    </source>
</evidence>
<dbReference type="SMART" id="SM00382">
    <property type="entry name" value="AAA"/>
    <property type="match status" value="1"/>
</dbReference>
<feature type="transmembrane region" description="Helical" evidence="13">
    <location>
        <begin position="471"/>
        <end position="488"/>
    </location>
</feature>
<proteinExistence type="inferred from homology"/>
<sequence length="1053" mass="113952">MLSRSGRRLFNAAASSSSSITGGSSAVARPPTHHRIDPASIEFTSAPRLSVRPPLDTLEFGKKFSDHMLEIDYNMVTGWAKPRIMPMGDIKVHPASHVLHYAVQCFEGTKVYRVPDGVREFRLSSNIARFANSIRRSAMADLTKEDEKALYELIRELVLIDEHMIPSEPGYSLYLRPTCIGTQATLGVFPPTDAKIFVISSPVGPYYKSGFKPVSLMASTKSVRAWPGSTGAQKVGSNYGPTLLPLREAVEQGYSQILWLLPTDASAEDYFVTEVGTMNLFVALRNSEGIEVVTPPLSDVILPGITRDSALQVLKAEEARHKLKVSERDITINEILWAYEAGNLLEIFGSSGGGLAVEEAAQPQVGSACEVLFDRARTVTVICLITTCLLATVALWRVRSLHFEVPAYRSPGTAGDDEDFTILKPDIIIYSTIAVIGLAALTIAGFVFIAKCLLPSSSGVGRFIRVASPEIILYSCGMACLYAAAATNLAMPRLFGAIINLVSVPSAMTPLEKRARLNREALELLVCLVLSNLFSGGRAASLSAAGERIVARLRKELFSNLLRQEVAMYDEIKSGELTSRLSNDVTTLQDALTVNLSVGVRSVASVIGGTIILFIISTRLALMMLSVIPLAAIATMCYARFVGQLSKDYQKELASSTEVATEALSSIRVVKTFPKGEAKAETRYALHIDRSYAIGLRKSFGFGGFSWIVGMLIFISMTAVVWYGAGLVLSGEMLPGTLMSFLFYTLGSIGGSVAGLSEVVSKLAETVGATAKVFEYIDREPQHAAATAEISDGVEYQPLLCSGRLNFTEVRFAYPTRGDIEVLKGITFAVEPGQTVALVGHSGVGKSTCISLILRFYDPTAGVIALDGRSLATLKDDCLRRNVSSVAQEPVLFSTSIMDNIKYGSDRDITQEEVESAARAANCHHFISTFPEGYDTLVGERGVQLSGGQKQRVAIARSMVASPKILLLDEATSALDAENERKVQEALEELSSSRTTIVVAHRLSTVQNADVVIYMEDGRVAERGSHHQLLALKDGKYAALVRQQLHGSASFLE</sequence>
<dbReference type="InterPro" id="IPR017871">
    <property type="entry name" value="ABC_transporter-like_CS"/>
</dbReference>
<keyword evidence="9 13" id="KW-1133">Transmembrane helix</keyword>
<dbReference type="OrthoDB" id="6500128at2759"/>
<name>A0A7J6L9Y5_PEROL</name>
<keyword evidence="6" id="KW-0547">Nucleotide-binding</keyword>
<dbReference type="Pfam" id="PF00664">
    <property type="entry name" value="ABC_membrane"/>
    <property type="match status" value="1"/>
</dbReference>
<dbReference type="InterPro" id="IPR043131">
    <property type="entry name" value="BCAT-like_N"/>
</dbReference>
<dbReference type="GO" id="GO:0005743">
    <property type="term" value="C:mitochondrial inner membrane"/>
    <property type="evidence" value="ECO:0007669"/>
    <property type="project" value="UniProtKB-SubCell"/>
</dbReference>
<dbReference type="GO" id="GO:0015421">
    <property type="term" value="F:ABC-type oligopeptide transporter activity"/>
    <property type="evidence" value="ECO:0007669"/>
    <property type="project" value="TreeGrafter"/>
</dbReference>
<dbReference type="InterPro" id="IPR036640">
    <property type="entry name" value="ABC1_TM_sf"/>
</dbReference>
<feature type="transmembrane region" description="Helical" evidence="13">
    <location>
        <begin position="379"/>
        <end position="398"/>
    </location>
</feature>
<feature type="domain" description="ABC transmembrane type-1" evidence="15">
    <location>
        <begin position="477"/>
        <end position="746"/>
    </location>
</feature>
<evidence type="ECO:0000259" key="14">
    <source>
        <dbReference type="PROSITE" id="PS50893"/>
    </source>
</evidence>
<dbReference type="FunFam" id="3.40.50.300:FF:000403">
    <property type="entry name" value="ATP-binding cassette sub-family B member 8, mitochondrial"/>
    <property type="match status" value="1"/>
</dbReference>
<keyword evidence="7" id="KW-0067">ATP-binding</keyword>
<dbReference type="CDD" id="cd18557">
    <property type="entry name" value="ABC_6TM_TAP_ABCB8_10_like"/>
    <property type="match status" value="1"/>
</dbReference>
<evidence type="ECO:0000256" key="8">
    <source>
        <dbReference type="ARBA" id="ARBA00022898"/>
    </source>
</evidence>
<evidence type="ECO:0000256" key="13">
    <source>
        <dbReference type="SAM" id="Phobius"/>
    </source>
</evidence>
<evidence type="ECO:0008006" key="18">
    <source>
        <dbReference type="Google" id="ProtNLM"/>
    </source>
</evidence>
<feature type="transmembrane region" description="Helical" evidence="13">
    <location>
        <begin position="622"/>
        <end position="641"/>
    </location>
</feature>
<evidence type="ECO:0000259" key="15">
    <source>
        <dbReference type="PROSITE" id="PS50929"/>
    </source>
</evidence>
<reference evidence="16 17" key="1">
    <citation type="submission" date="2020-04" db="EMBL/GenBank/DDBJ databases">
        <title>Perkinsus olseni comparative genomics.</title>
        <authorList>
            <person name="Bogema D.R."/>
        </authorList>
    </citation>
    <scope>NUCLEOTIDE SEQUENCE [LARGE SCALE GENOMIC DNA]</scope>
    <source>
        <strain evidence="16">ATCC PRA-179</strain>
    </source>
</reference>
<dbReference type="Gene3D" id="3.40.50.300">
    <property type="entry name" value="P-loop containing nucleotide triphosphate hydrolases"/>
    <property type="match status" value="1"/>
</dbReference>
<dbReference type="Gene3D" id="3.20.10.10">
    <property type="entry name" value="D-amino Acid Aminotransferase, subunit A, domain 2"/>
    <property type="match status" value="1"/>
</dbReference>
<dbReference type="GO" id="GO:0005524">
    <property type="term" value="F:ATP binding"/>
    <property type="evidence" value="ECO:0007669"/>
    <property type="project" value="UniProtKB-KW"/>
</dbReference>
<dbReference type="InterPro" id="IPR003593">
    <property type="entry name" value="AAA+_ATPase"/>
</dbReference>
<dbReference type="Proteomes" id="UP000570595">
    <property type="component" value="Unassembled WGS sequence"/>
</dbReference>
<evidence type="ECO:0000256" key="5">
    <source>
        <dbReference type="ARBA" id="ARBA00022692"/>
    </source>
</evidence>
<dbReference type="PROSITE" id="PS50929">
    <property type="entry name" value="ABC_TM1F"/>
    <property type="match status" value="1"/>
</dbReference>